<dbReference type="Pfam" id="PF20700">
    <property type="entry name" value="Mutator"/>
    <property type="match status" value="1"/>
</dbReference>
<dbReference type="AlphaFoldDB" id="A0AAV7XAA8"/>
<dbReference type="EMBL" id="JAPTSV010000013">
    <property type="protein sequence ID" value="KAJ1521823.1"/>
    <property type="molecule type" value="Genomic_DNA"/>
</dbReference>
<dbReference type="Proteomes" id="UP001075354">
    <property type="component" value="Chromosome 13"/>
</dbReference>
<comment type="caution">
    <text evidence="3">The sequence shown here is derived from an EMBL/GenBank/DDBJ whole genome shotgun (WGS) entry which is preliminary data.</text>
</comment>
<feature type="compositionally biased region" description="Basic and acidic residues" evidence="1">
    <location>
        <begin position="311"/>
        <end position="324"/>
    </location>
</feature>
<gene>
    <name evidence="3" type="ORF">ONE63_003458</name>
</gene>
<dbReference type="InterPro" id="IPR049012">
    <property type="entry name" value="Mutator_transp_dom"/>
</dbReference>
<evidence type="ECO:0000256" key="1">
    <source>
        <dbReference type="SAM" id="MobiDB-lite"/>
    </source>
</evidence>
<sequence length="429" mass="46190">MKQIFADRHPDGCTFVDCELVKEKRFGFRSQMVYRCKKCEKLTTLDTDKVGDSEMPANKGLVSGVFATGGTFTMRSSATAGLNMPCIHRKTWQRHEEDIADNIEAAALEAMLEAGREEYRLAVEAGDVDADGVPFTTVIADGMWSKRTYGSKYDAKSGTATIIGFRTGKVLWTSTMNKVCAWAAKAGRAPRRHTCAKKYTGPSTGMEAAIIAEGFKCSMEMHGLRFDKLVGDGDSSVTSRLLQIKPYGALYLVEKVECKNHLMRNLRRQLDALANNTHLPIPEGVTKQEMVHLRKTIGNHAAQLSFGVSKASEHRGGDGEEGKGRAPPRRAVHIAVRYNIVLFQTCPPASACSACAATSSTPPTTASGSTADAPTTSAGTGMAPRPPAWRTLLTPPRTPPATLPSTPACCPRRTTPSACARPACGTTSC</sequence>
<reference evidence="3" key="1">
    <citation type="submission" date="2022-12" db="EMBL/GenBank/DDBJ databases">
        <title>Chromosome-level genome assembly of the bean flower thrips Megalurothrips usitatus.</title>
        <authorList>
            <person name="Ma L."/>
            <person name="Liu Q."/>
            <person name="Li H."/>
            <person name="Cai W."/>
        </authorList>
    </citation>
    <scope>NUCLEOTIDE SEQUENCE</scope>
    <source>
        <strain evidence="3">Cailab_2022a</strain>
    </source>
</reference>
<evidence type="ECO:0000313" key="3">
    <source>
        <dbReference type="EMBL" id="KAJ1521823.1"/>
    </source>
</evidence>
<feature type="region of interest" description="Disordered" evidence="1">
    <location>
        <begin position="357"/>
        <end position="412"/>
    </location>
</feature>
<feature type="compositionally biased region" description="Low complexity" evidence="1">
    <location>
        <begin position="357"/>
        <end position="381"/>
    </location>
</feature>
<name>A0AAV7XAA8_9NEOP</name>
<keyword evidence="4" id="KW-1185">Reference proteome</keyword>
<proteinExistence type="predicted"/>
<accession>A0AAV7XAA8</accession>
<feature type="region of interest" description="Disordered" evidence="1">
    <location>
        <begin position="308"/>
        <end position="328"/>
    </location>
</feature>
<feature type="domain" description="Mutator-like transposase" evidence="2">
    <location>
        <begin position="5"/>
        <end position="279"/>
    </location>
</feature>
<protein>
    <recommendedName>
        <fullName evidence="2">Mutator-like transposase domain-containing protein</fullName>
    </recommendedName>
</protein>
<organism evidence="3 4">
    <name type="scientific">Megalurothrips usitatus</name>
    <name type="common">bean blossom thrips</name>
    <dbReference type="NCBI Taxonomy" id="439358"/>
    <lineage>
        <taxon>Eukaryota</taxon>
        <taxon>Metazoa</taxon>
        <taxon>Ecdysozoa</taxon>
        <taxon>Arthropoda</taxon>
        <taxon>Hexapoda</taxon>
        <taxon>Insecta</taxon>
        <taxon>Pterygota</taxon>
        <taxon>Neoptera</taxon>
        <taxon>Paraneoptera</taxon>
        <taxon>Thysanoptera</taxon>
        <taxon>Terebrantia</taxon>
        <taxon>Thripoidea</taxon>
        <taxon>Thripidae</taxon>
        <taxon>Megalurothrips</taxon>
    </lineage>
</organism>
<evidence type="ECO:0000313" key="4">
    <source>
        <dbReference type="Proteomes" id="UP001075354"/>
    </source>
</evidence>
<evidence type="ECO:0000259" key="2">
    <source>
        <dbReference type="Pfam" id="PF20700"/>
    </source>
</evidence>